<keyword evidence="2" id="KW-0813">Transport</keyword>
<feature type="transmembrane region" description="Helical" evidence="9">
    <location>
        <begin position="300"/>
        <end position="326"/>
    </location>
</feature>
<keyword evidence="4 9" id="KW-0812">Transmembrane</keyword>
<dbReference type="GO" id="GO:0016887">
    <property type="term" value="F:ATP hydrolysis activity"/>
    <property type="evidence" value="ECO:0007669"/>
    <property type="project" value="InterPro"/>
</dbReference>
<dbReference type="GO" id="GO:0005524">
    <property type="term" value="F:ATP binding"/>
    <property type="evidence" value="ECO:0007669"/>
    <property type="project" value="UniProtKB-KW"/>
</dbReference>
<dbReference type="Gene3D" id="1.20.1560.10">
    <property type="entry name" value="ABC transporter type 1, transmembrane domain"/>
    <property type="match status" value="1"/>
</dbReference>
<organism evidence="12 13">
    <name type="scientific">Candidatus Methylacidithermus pantelleriae</name>
    <dbReference type="NCBI Taxonomy" id="2744239"/>
    <lineage>
        <taxon>Bacteria</taxon>
        <taxon>Pseudomonadati</taxon>
        <taxon>Verrucomicrobiota</taxon>
        <taxon>Methylacidiphilae</taxon>
        <taxon>Methylacidiphilales</taxon>
        <taxon>Methylacidiphilaceae</taxon>
        <taxon>Candidatus Methylacidithermus</taxon>
    </lineage>
</organism>
<accession>A0A8J2BR37</accession>
<feature type="transmembrane region" description="Helical" evidence="9">
    <location>
        <begin position="180"/>
        <end position="198"/>
    </location>
</feature>
<dbReference type="CDD" id="cd07346">
    <property type="entry name" value="ABC_6TM_exporters"/>
    <property type="match status" value="1"/>
</dbReference>
<dbReference type="InterPro" id="IPR003593">
    <property type="entry name" value="AAA+_ATPase"/>
</dbReference>
<reference evidence="12" key="1">
    <citation type="submission" date="2021-02" db="EMBL/GenBank/DDBJ databases">
        <authorList>
            <person name="Cremers G."/>
            <person name="Picone N."/>
        </authorList>
    </citation>
    <scope>NUCLEOTIDE SEQUENCE</scope>
    <source>
        <strain evidence="12">PQ17</strain>
    </source>
</reference>
<keyword evidence="5" id="KW-0547">Nucleotide-binding</keyword>
<protein>
    <submittedName>
        <fullName evidence="12">Putative Lipid A export ATP-binding/permease protein MsbA</fullName>
    </submittedName>
</protein>
<keyword evidence="8 9" id="KW-0472">Membrane</keyword>
<feature type="domain" description="ABC transmembrane type-1" evidence="11">
    <location>
        <begin position="36"/>
        <end position="323"/>
    </location>
</feature>
<feature type="domain" description="ABC transporter" evidence="10">
    <location>
        <begin position="357"/>
        <end position="594"/>
    </location>
</feature>
<dbReference type="SUPFAM" id="SSF90123">
    <property type="entry name" value="ABC transporter transmembrane region"/>
    <property type="match status" value="1"/>
</dbReference>
<keyword evidence="6 12" id="KW-0067">ATP-binding</keyword>
<feature type="transmembrane region" description="Helical" evidence="9">
    <location>
        <begin position="31"/>
        <end position="54"/>
    </location>
</feature>
<feature type="transmembrane region" description="Helical" evidence="9">
    <location>
        <begin position="264"/>
        <end position="288"/>
    </location>
</feature>
<dbReference type="Pfam" id="PF00664">
    <property type="entry name" value="ABC_membrane"/>
    <property type="match status" value="1"/>
</dbReference>
<dbReference type="FunFam" id="3.40.50.300:FF:000221">
    <property type="entry name" value="Multidrug ABC transporter ATP-binding protein"/>
    <property type="match status" value="1"/>
</dbReference>
<dbReference type="AlphaFoldDB" id="A0A8J2BR37"/>
<dbReference type="InterPro" id="IPR036640">
    <property type="entry name" value="ABC1_TM_sf"/>
</dbReference>
<evidence type="ECO:0000256" key="9">
    <source>
        <dbReference type="SAM" id="Phobius"/>
    </source>
</evidence>
<evidence type="ECO:0000256" key="6">
    <source>
        <dbReference type="ARBA" id="ARBA00022840"/>
    </source>
</evidence>
<evidence type="ECO:0000256" key="3">
    <source>
        <dbReference type="ARBA" id="ARBA00022475"/>
    </source>
</evidence>
<dbReference type="Pfam" id="PF00005">
    <property type="entry name" value="ABC_tran"/>
    <property type="match status" value="1"/>
</dbReference>
<name>A0A8J2BR37_9BACT</name>
<dbReference type="EMBL" id="CAJNOB010000056">
    <property type="protein sequence ID" value="CAF0703720.1"/>
    <property type="molecule type" value="Genomic_DNA"/>
</dbReference>
<dbReference type="InterPro" id="IPR027417">
    <property type="entry name" value="P-loop_NTPase"/>
</dbReference>
<evidence type="ECO:0000256" key="7">
    <source>
        <dbReference type="ARBA" id="ARBA00022989"/>
    </source>
</evidence>
<feature type="transmembrane region" description="Helical" evidence="9">
    <location>
        <begin position="74"/>
        <end position="94"/>
    </location>
</feature>
<dbReference type="Gene3D" id="3.40.50.300">
    <property type="entry name" value="P-loop containing nucleotide triphosphate hydrolases"/>
    <property type="match status" value="1"/>
</dbReference>
<evidence type="ECO:0000259" key="11">
    <source>
        <dbReference type="PROSITE" id="PS50929"/>
    </source>
</evidence>
<dbReference type="InterPro" id="IPR003439">
    <property type="entry name" value="ABC_transporter-like_ATP-bd"/>
</dbReference>
<dbReference type="PROSITE" id="PS50893">
    <property type="entry name" value="ABC_TRANSPORTER_2"/>
    <property type="match status" value="1"/>
</dbReference>
<comment type="caution">
    <text evidence="12">The sequence shown here is derived from an EMBL/GenBank/DDBJ whole genome shotgun (WGS) entry which is preliminary data.</text>
</comment>
<dbReference type="PROSITE" id="PS50929">
    <property type="entry name" value="ABC_TM1F"/>
    <property type="match status" value="1"/>
</dbReference>
<keyword evidence="13" id="KW-1185">Reference proteome</keyword>
<sequence length="600" mass="66777">MISAWALPQPRQKRVQSLQRLARLLSLLRPYWKLSFLAGLCSLGQGICAFLFPICVEKGVDQWIGQNRAGCPSLQAFGPILVLSVGSLFGFSFFRAGEMASGVRAGQRAIARLRQRLFSRVLGLPLEFFESLPTGSLVARLSCELDRIEPFLSWGIGKAMASVTLLVWVGLIMAWRDLRLLGLLGLFLGAAIGMSILLPRKSLLAQEQLAAESSKLAAGFAEAIRLAPLVQALAGENRSLLRLEKQHARWVRQAVRSRCLQQTYLFGLGILAGMAHATLLGYGAYLVWRNKLTIGELTALLLYLGILVGPIRSLGELSFSLLAALIHAERAWQLLQPVHGQRRSPARRSTLPIRGEIIFQDVFFRYPSTPEHTWVLQGISAHIEPGKRVALVGPTGSGKSTLAALLLGFYEPQRGRIEIDGEDLRSWRIQQLRKKMVWIPQESFVFSGTVLDNLRWVKPRASLKEVQRAAKELGVEEWFEELPCGYLTEVGPAGSALTSGQKEILALLWAFLANPKILILDEATASLDSRTEEMVQRAFQKLSLGKTTLIVSHRLSSVNWVDEIWVLERGLLVEKGTHKELVQREGRYRSLYESFCGRGK</sequence>
<proteinExistence type="predicted"/>
<dbReference type="GO" id="GO:0005886">
    <property type="term" value="C:plasma membrane"/>
    <property type="evidence" value="ECO:0007669"/>
    <property type="project" value="UniProtKB-SubCell"/>
</dbReference>
<evidence type="ECO:0000256" key="5">
    <source>
        <dbReference type="ARBA" id="ARBA00022741"/>
    </source>
</evidence>
<evidence type="ECO:0000256" key="1">
    <source>
        <dbReference type="ARBA" id="ARBA00004651"/>
    </source>
</evidence>
<evidence type="ECO:0000256" key="4">
    <source>
        <dbReference type="ARBA" id="ARBA00022692"/>
    </source>
</evidence>
<dbReference type="Proteomes" id="UP000663859">
    <property type="component" value="Unassembled WGS sequence"/>
</dbReference>
<dbReference type="SMART" id="SM00382">
    <property type="entry name" value="AAA"/>
    <property type="match status" value="1"/>
</dbReference>
<dbReference type="InterPro" id="IPR039421">
    <property type="entry name" value="Type_1_exporter"/>
</dbReference>
<evidence type="ECO:0000256" key="2">
    <source>
        <dbReference type="ARBA" id="ARBA00022448"/>
    </source>
</evidence>
<keyword evidence="7 9" id="KW-1133">Transmembrane helix</keyword>
<evidence type="ECO:0000313" key="12">
    <source>
        <dbReference type="EMBL" id="CAF0703720.1"/>
    </source>
</evidence>
<dbReference type="GO" id="GO:0015421">
    <property type="term" value="F:ABC-type oligopeptide transporter activity"/>
    <property type="evidence" value="ECO:0007669"/>
    <property type="project" value="TreeGrafter"/>
</dbReference>
<gene>
    <name evidence="12" type="ORF">MPNT_60080</name>
</gene>
<dbReference type="PANTHER" id="PTHR43394:SF1">
    <property type="entry name" value="ATP-BINDING CASSETTE SUB-FAMILY B MEMBER 10, MITOCHONDRIAL"/>
    <property type="match status" value="1"/>
</dbReference>
<dbReference type="PANTHER" id="PTHR43394">
    <property type="entry name" value="ATP-DEPENDENT PERMEASE MDL1, MITOCHONDRIAL"/>
    <property type="match status" value="1"/>
</dbReference>
<evidence type="ECO:0000313" key="13">
    <source>
        <dbReference type="Proteomes" id="UP000663859"/>
    </source>
</evidence>
<dbReference type="InterPro" id="IPR011527">
    <property type="entry name" value="ABC1_TM_dom"/>
</dbReference>
<dbReference type="SUPFAM" id="SSF52540">
    <property type="entry name" value="P-loop containing nucleoside triphosphate hydrolases"/>
    <property type="match status" value="1"/>
</dbReference>
<comment type="subcellular location">
    <subcellularLocation>
        <location evidence="1">Cell membrane</location>
        <topology evidence="1">Multi-pass membrane protein</topology>
    </subcellularLocation>
</comment>
<keyword evidence="3" id="KW-1003">Cell membrane</keyword>
<evidence type="ECO:0000256" key="8">
    <source>
        <dbReference type="ARBA" id="ARBA00023136"/>
    </source>
</evidence>
<feature type="transmembrane region" description="Helical" evidence="9">
    <location>
        <begin position="151"/>
        <end position="174"/>
    </location>
</feature>
<evidence type="ECO:0000259" key="10">
    <source>
        <dbReference type="PROSITE" id="PS50893"/>
    </source>
</evidence>